<dbReference type="Proteomes" id="UP000297475">
    <property type="component" value="Unassembled WGS sequence"/>
</dbReference>
<dbReference type="Pfam" id="PF13419">
    <property type="entry name" value="HAD_2"/>
    <property type="match status" value="1"/>
</dbReference>
<comment type="pathway">
    <text evidence="2">Organic acid metabolism; glycolate biosynthesis; glycolate from 2-phosphoglycolate: step 1/1.</text>
</comment>
<protein>
    <recommendedName>
        <fullName evidence="4">phosphoglycolate phosphatase</fullName>
        <ecNumber evidence="4">3.1.3.18</ecNumber>
    </recommendedName>
</protein>
<dbReference type="AlphaFoldDB" id="A0A4Z0WDG5"/>
<gene>
    <name evidence="5" type="ORF">E4656_12155</name>
</gene>
<evidence type="ECO:0000313" key="6">
    <source>
        <dbReference type="Proteomes" id="UP000297475"/>
    </source>
</evidence>
<dbReference type="InterPro" id="IPR023198">
    <property type="entry name" value="PGP-like_dom2"/>
</dbReference>
<proteinExistence type="inferred from homology"/>
<accession>A0A4Z0WDG5</accession>
<dbReference type="InterPro" id="IPR036412">
    <property type="entry name" value="HAD-like_sf"/>
</dbReference>
<sequence length="223" mass="25004">MMYFRDYQIHVFDCDGVVLNSNKIKTEAFYQAALPYGETAARRLVEYHTSNGGMSRYKKFAHFLDEIVPVAAPGRTGPSFESLLKRYADGAREGLMTCEVAPGLQQLRDQAPNAKWLIVSAGDQDELREIFAVRGLADLFDGGIYGSPRTKIEILEHALGDGPFKRSGLLIGDSKYDYEAAMFAGLDFVFLSDWTEVNGWQEWADENSISVRKALKELLFDPV</sequence>
<dbReference type="PANTHER" id="PTHR43434:SF1">
    <property type="entry name" value="PHOSPHOGLYCOLATE PHOSPHATASE"/>
    <property type="match status" value="1"/>
</dbReference>
<keyword evidence="5" id="KW-0378">Hydrolase</keyword>
<comment type="catalytic activity">
    <reaction evidence="1">
        <text>2-phosphoglycolate + H2O = glycolate + phosphate</text>
        <dbReference type="Rhea" id="RHEA:14369"/>
        <dbReference type="ChEBI" id="CHEBI:15377"/>
        <dbReference type="ChEBI" id="CHEBI:29805"/>
        <dbReference type="ChEBI" id="CHEBI:43474"/>
        <dbReference type="ChEBI" id="CHEBI:58033"/>
        <dbReference type="EC" id="3.1.3.18"/>
    </reaction>
</comment>
<evidence type="ECO:0000313" key="5">
    <source>
        <dbReference type="EMBL" id="TGG92974.1"/>
    </source>
</evidence>
<dbReference type="OrthoDB" id="9782449at2"/>
<evidence type="ECO:0000256" key="4">
    <source>
        <dbReference type="ARBA" id="ARBA00013078"/>
    </source>
</evidence>
<dbReference type="InterPro" id="IPR050155">
    <property type="entry name" value="HAD-like_hydrolase_sf"/>
</dbReference>
<dbReference type="SUPFAM" id="SSF56784">
    <property type="entry name" value="HAD-like"/>
    <property type="match status" value="1"/>
</dbReference>
<dbReference type="GO" id="GO:0006281">
    <property type="term" value="P:DNA repair"/>
    <property type="evidence" value="ECO:0007669"/>
    <property type="project" value="TreeGrafter"/>
</dbReference>
<keyword evidence="6" id="KW-1185">Reference proteome</keyword>
<name>A0A4Z0WDG5_9GAMM</name>
<evidence type="ECO:0000256" key="2">
    <source>
        <dbReference type="ARBA" id="ARBA00004818"/>
    </source>
</evidence>
<organism evidence="5 6">
    <name type="scientific">Natronospirillum operosum</name>
    <dbReference type="NCBI Taxonomy" id="2759953"/>
    <lineage>
        <taxon>Bacteria</taxon>
        <taxon>Pseudomonadati</taxon>
        <taxon>Pseudomonadota</taxon>
        <taxon>Gammaproteobacteria</taxon>
        <taxon>Oceanospirillales</taxon>
        <taxon>Natronospirillaceae</taxon>
        <taxon>Natronospirillum</taxon>
    </lineage>
</organism>
<evidence type="ECO:0000256" key="3">
    <source>
        <dbReference type="ARBA" id="ARBA00006171"/>
    </source>
</evidence>
<evidence type="ECO:0000256" key="1">
    <source>
        <dbReference type="ARBA" id="ARBA00000830"/>
    </source>
</evidence>
<dbReference type="InterPro" id="IPR023214">
    <property type="entry name" value="HAD_sf"/>
</dbReference>
<dbReference type="PANTHER" id="PTHR43434">
    <property type="entry name" value="PHOSPHOGLYCOLATE PHOSPHATASE"/>
    <property type="match status" value="1"/>
</dbReference>
<dbReference type="EC" id="3.1.3.18" evidence="4"/>
<dbReference type="Gene3D" id="3.40.50.1000">
    <property type="entry name" value="HAD superfamily/HAD-like"/>
    <property type="match status" value="1"/>
</dbReference>
<dbReference type="InterPro" id="IPR041492">
    <property type="entry name" value="HAD_2"/>
</dbReference>
<dbReference type="GO" id="GO:0008967">
    <property type="term" value="F:phosphoglycolate phosphatase activity"/>
    <property type="evidence" value="ECO:0007669"/>
    <property type="project" value="UniProtKB-EC"/>
</dbReference>
<comment type="similarity">
    <text evidence="3">Belongs to the HAD-like hydrolase superfamily. CbbY/CbbZ/Gph/YieH family.</text>
</comment>
<reference evidence="5 6" key="1">
    <citation type="submission" date="2019-04" db="EMBL/GenBank/DDBJ databases">
        <title>Natronospirillum operosus gen. nov., sp. nov., a haloalkaliphilic satellite isolated from decaying biomass of laboratory culture of cyanobacterium Geitlerinema sp. and proposal of Natronospirillaceae fam. nov. and Saccharospirillaceae fam. nov.</title>
        <authorList>
            <person name="Kevbrin V."/>
            <person name="Boltyanskaya Y."/>
            <person name="Koziaeva V."/>
            <person name="Grouzdev D.S."/>
            <person name="Park M."/>
            <person name="Cho J."/>
        </authorList>
    </citation>
    <scope>NUCLEOTIDE SEQUENCE [LARGE SCALE GENOMIC DNA]</scope>
    <source>
        <strain evidence="5 6">G-116</strain>
    </source>
</reference>
<comment type="caution">
    <text evidence="5">The sequence shown here is derived from an EMBL/GenBank/DDBJ whole genome shotgun (WGS) entry which is preliminary data.</text>
</comment>
<dbReference type="Gene3D" id="1.10.150.240">
    <property type="entry name" value="Putative phosphatase, domain 2"/>
    <property type="match status" value="1"/>
</dbReference>
<dbReference type="EMBL" id="SRMF01000004">
    <property type="protein sequence ID" value="TGG92974.1"/>
    <property type="molecule type" value="Genomic_DNA"/>
</dbReference>
<dbReference type="CDD" id="cd01427">
    <property type="entry name" value="HAD_like"/>
    <property type="match status" value="1"/>
</dbReference>